<gene>
    <name evidence="1" type="ORF">MJO28_003112</name>
</gene>
<comment type="caution">
    <text evidence="1">The sequence shown here is derived from an EMBL/GenBank/DDBJ whole genome shotgun (WGS) entry which is preliminary data.</text>
</comment>
<evidence type="ECO:0000313" key="2">
    <source>
        <dbReference type="Proteomes" id="UP001060170"/>
    </source>
</evidence>
<dbReference type="EMBL" id="CM045867">
    <property type="protein sequence ID" value="KAI7959321.1"/>
    <property type="molecule type" value="Genomic_DNA"/>
</dbReference>
<feature type="non-terminal residue" evidence="1">
    <location>
        <position position="1"/>
    </location>
</feature>
<reference evidence="2" key="2">
    <citation type="journal article" date="2018" name="Mol. Plant Microbe Interact.">
        <title>Genome sequence resources for the wheat stripe rust pathogen (Puccinia striiformis f. sp. tritici) and the barley stripe rust pathogen (Puccinia striiformis f. sp. hordei).</title>
        <authorList>
            <person name="Xia C."/>
            <person name="Wang M."/>
            <person name="Yin C."/>
            <person name="Cornejo O.E."/>
            <person name="Hulbert S.H."/>
            <person name="Chen X."/>
        </authorList>
    </citation>
    <scope>NUCLEOTIDE SEQUENCE [LARGE SCALE GENOMIC DNA]</scope>
    <source>
        <strain evidence="2">93-210</strain>
    </source>
</reference>
<organism evidence="1 2">
    <name type="scientific">Puccinia striiformis f. sp. tritici</name>
    <dbReference type="NCBI Taxonomy" id="168172"/>
    <lineage>
        <taxon>Eukaryota</taxon>
        <taxon>Fungi</taxon>
        <taxon>Dikarya</taxon>
        <taxon>Basidiomycota</taxon>
        <taxon>Pucciniomycotina</taxon>
        <taxon>Pucciniomycetes</taxon>
        <taxon>Pucciniales</taxon>
        <taxon>Pucciniaceae</taxon>
        <taxon>Puccinia</taxon>
    </lineage>
</organism>
<dbReference type="Proteomes" id="UP001060170">
    <property type="component" value="Chromosome 3"/>
</dbReference>
<name>A0ACC0ERH4_9BASI</name>
<protein>
    <submittedName>
        <fullName evidence="1">Uncharacterized protein</fullName>
    </submittedName>
</protein>
<sequence>IHPLNNKLSFIRHLSAIVFTPQPLPPPAKQVTGITKDSTWSWFLTSLGRHKPALPDNVKLYIRSQFELIPITLRQWLLRPDLLADHVHQSHHFRVGGVTIRMLYQLHTAIRQLAPYADEHQLWLPEAELYWFWMREGMWDVLMFKIADFPVSMPFGLGRPYQTPSNGQSQTITLDSLSNHRRTPDDNNAEDHYWPLHFHSMTPLCQARPTLGLCRNGSINGLGIDLPAALKELAHSWIENAACGRHNHVLFQKTSQDRDIGILLWPSFPHGDCQPTLRIPVFSGDIVQLVKGDRLLIFAGPKGCIEDAILQISITCEWASTYLPGPCKSLYADKKYTSQILASGEYPHSVKRPIYGPSTAPEPKIHQGCIIPMSTYESNQVPEGKRTQICEVPETVLSRAGKRGYIKQYLIMPHTSLDLIPWPSNNLNNPWYEGVYIYFLMTLDHLEELALGVRLNEVLGADKHGPGSQSDTAPAHPQMMTVQPQTASALLEAAPAHPQTVQVPPANGSRSTKRKRHGALDPPGDSKRPRGIQSADKNTLDEISRPTAKQMQAKHQ</sequence>
<accession>A0ACC0ERH4</accession>
<reference evidence="1 2" key="3">
    <citation type="journal article" date="2022" name="Microbiol. Spectr.">
        <title>Folding features and dynamics of 3D genome architecture in plant fungal pathogens.</title>
        <authorList>
            <person name="Xia C."/>
        </authorList>
    </citation>
    <scope>NUCLEOTIDE SEQUENCE [LARGE SCALE GENOMIC DNA]</scope>
    <source>
        <strain evidence="1 2">93-210</strain>
    </source>
</reference>
<evidence type="ECO:0000313" key="1">
    <source>
        <dbReference type="EMBL" id="KAI7959321.1"/>
    </source>
</evidence>
<proteinExistence type="predicted"/>
<reference evidence="2" key="1">
    <citation type="journal article" date="2018" name="BMC Genomics">
        <title>Genomic insights into host adaptation between the wheat stripe rust pathogen (Puccinia striiformis f. sp. tritici) and the barley stripe rust pathogen (Puccinia striiformis f. sp. hordei).</title>
        <authorList>
            <person name="Xia C."/>
            <person name="Wang M."/>
            <person name="Yin C."/>
            <person name="Cornejo O.E."/>
            <person name="Hulbert S.H."/>
            <person name="Chen X."/>
        </authorList>
    </citation>
    <scope>NUCLEOTIDE SEQUENCE [LARGE SCALE GENOMIC DNA]</scope>
    <source>
        <strain evidence="2">93-210</strain>
    </source>
</reference>
<keyword evidence="2" id="KW-1185">Reference proteome</keyword>